<protein>
    <recommendedName>
        <fullName evidence="2">ATP-dependent Clp protease proteolytic subunit</fullName>
    </recommendedName>
</protein>
<keyword evidence="5" id="KW-1185">Reference proteome</keyword>
<reference evidence="5" key="1">
    <citation type="journal article" date="2023" name="Commun. Biol.">
        <title>Genome analysis of Parmales, the sister group of diatoms, reveals the evolutionary specialization of diatoms from phago-mixotrophs to photoautotrophs.</title>
        <authorList>
            <person name="Ban H."/>
            <person name="Sato S."/>
            <person name="Yoshikawa S."/>
            <person name="Yamada K."/>
            <person name="Nakamura Y."/>
            <person name="Ichinomiya M."/>
            <person name="Sato N."/>
            <person name="Blanc-Mathieu R."/>
            <person name="Endo H."/>
            <person name="Kuwata A."/>
            <person name="Ogata H."/>
        </authorList>
    </citation>
    <scope>NUCLEOTIDE SEQUENCE [LARGE SCALE GENOMIC DNA]</scope>
    <source>
        <strain evidence="5">NIES 3701</strain>
    </source>
</reference>
<dbReference type="GO" id="GO:0006515">
    <property type="term" value="P:protein quality control for misfolded or incompletely synthesized proteins"/>
    <property type="evidence" value="ECO:0007669"/>
    <property type="project" value="TreeGrafter"/>
</dbReference>
<evidence type="ECO:0000256" key="3">
    <source>
        <dbReference type="SAM" id="MobiDB-lite"/>
    </source>
</evidence>
<evidence type="ECO:0000256" key="2">
    <source>
        <dbReference type="RuleBase" id="RU003567"/>
    </source>
</evidence>
<dbReference type="GO" id="GO:0009368">
    <property type="term" value="C:endopeptidase Clp complex"/>
    <property type="evidence" value="ECO:0007669"/>
    <property type="project" value="TreeGrafter"/>
</dbReference>
<sequence>MPIEMKPAPQVPYKMGDQYIFMDLTQRLFRERILLITGYITSDIANNLIAILLYLRNEDSTKSITLYCNGVGGEVRSTMALYDTIESLKEGGMGVSTLNLGFSVGMGAFLCSAGTPGRRYALPNARFLMQKQGLMEFPVRGQASDIALEVSQIMKQNRAVTTELSKMTGQTSSKLDKDLSRDFYLTAEEAVEYGLIDKVLEPQGVGWESDGKGDSGMGEFDSGQKFQ</sequence>
<dbReference type="EMBL" id="BRXY01000065">
    <property type="protein sequence ID" value="GMH60455.1"/>
    <property type="molecule type" value="Genomic_DNA"/>
</dbReference>
<dbReference type="Gene3D" id="3.90.226.10">
    <property type="entry name" value="2-enoyl-CoA Hydratase, Chain A, domain 1"/>
    <property type="match status" value="1"/>
</dbReference>
<evidence type="ECO:0000313" key="4">
    <source>
        <dbReference type="EMBL" id="GMH60455.1"/>
    </source>
</evidence>
<dbReference type="InterPro" id="IPR001907">
    <property type="entry name" value="ClpP"/>
</dbReference>
<gene>
    <name evidence="4" type="ORF">TrST_g5660</name>
</gene>
<dbReference type="InterPro" id="IPR029045">
    <property type="entry name" value="ClpP/crotonase-like_dom_sf"/>
</dbReference>
<proteinExistence type="inferred from homology"/>
<dbReference type="PANTHER" id="PTHR10381:SF11">
    <property type="entry name" value="ATP-DEPENDENT CLP PROTEASE PROTEOLYTIC SUBUNIT, MITOCHONDRIAL"/>
    <property type="match status" value="1"/>
</dbReference>
<organism evidence="4 5">
    <name type="scientific">Triparma strigata</name>
    <dbReference type="NCBI Taxonomy" id="1606541"/>
    <lineage>
        <taxon>Eukaryota</taxon>
        <taxon>Sar</taxon>
        <taxon>Stramenopiles</taxon>
        <taxon>Ochrophyta</taxon>
        <taxon>Bolidophyceae</taxon>
        <taxon>Parmales</taxon>
        <taxon>Triparmaceae</taxon>
        <taxon>Triparma</taxon>
    </lineage>
</organism>
<dbReference type="SUPFAM" id="SSF52096">
    <property type="entry name" value="ClpP/crotonase"/>
    <property type="match status" value="1"/>
</dbReference>
<dbReference type="Proteomes" id="UP001165085">
    <property type="component" value="Unassembled WGS sequence"/>
</dbReference>
<dbReference type="GO" id="GO:0004176">
    <property type="term" value="F:ATP-dependent peptidase activity"/>
    <property type="evidence" value="ECO:0007669"/>
    <property type="project" value="InterPro"/>
</dbReference>
<dbReference type="PRINTS" id="PR00127">
    <property type="entry name" value="CLPPROTEASEP"/>
</dbReference>
<dbReference type="InterPro" id="IPR023562">
    <property type="entry name" value="ClpP/TepA"/>
</dbReference>
<name>A0A9W7E049_9STRA</name>
<dbReference type="AlphaFoldDB" id="A0A9W7E049"/>
<dbReference type="GO" id="GO:0004252">
    <property type="term" value="F:serine-type endopeptidase activity"/>
    <property type="evidence" value="ECO:0007669"/>
    <property type="project" value="InterPro"/>
</dbReference>
<evidence type="ECO:0000256" key="1">
    <source>
        <dbReference type="ARBA" id="ARBA00007039"/>
    </source>
</evidence>
<evidence type="ECO:0000313" key="5">
    <source>
        <dbReference type="Proteomes" id="UP001165085"/>
    </source>
</evidence>
<comment type="caution">
    <text evidence="4">The sequence shown here is derived from an EMBL/GenBank/DDBJ whole genome shotgun (WGS) entry which is preliminary data.</text>
</comment>
<comment type="similarity">
    <text evidence="1 2">Belongs to the peptidase S14 family.</text>
</comment>
<dbReference type="OrthoDB" id="2017408at2759"/>
<dbReference type="PANTHER" id="PTHR10381">
    <property type="entry name" value="ATP-DEPENDENT CLP PROTEASE PROTEOLYTIC SUBUNIT"/>
    <property type="match status" value="1"/>
</dbReference>
<dbReference type="CDD" id="cd07017">
    <property type="entry name" value="S14_ClpP_2"/>
    <property type="match status" value="1"/>
</dbReference>
<dbReference type="GO" id="GO:0051117">
    <property type="term" value="F:ATPase binding"/>
    <property type="evidence" value="ECO:0007669"/>
    <property type="project" value="TreeGrafter"/>
</dbReference>
<accession>A0A9W7E049</accession>
<feature type="region of interest" description="Disordered" evidence="3">
    <location>
        <begin position="204"/>
        <end position="227"/>
    </location>
</feature>
<dbReference type="Pfam" id="PF00574">
    <property type="entry name" value="CLP_protease"/>
    <property type="match status" value="1"/>
</dbReference>